<dbReference type="VEuPathDB" id="AmoebaDB:NfTy_010000"/>
<name>A0A6A5B5B6_NAEFO</name>
<keyword evidence="2" id="KW-1185">Reference proteome</keyword>
<reference evidence="1 2" key="1">
    <citation type="journal article" date="2019" name="Sci. Rep.">
        <title>Nanopore sequencing improves the draft genome of the human pathogenic amoeba Naegleria fowleri.</title>
        <authorList>
            <person name="Liechti N."/>
            <person name="Schurch N."/>
            <person name="Bruggmann R."/>
            <person name="Wittwer M."/>
        </authorList>
    </citation>
    <scope>NUCLEOTIDE SEQUENCE [LARGE SCALE GENOMIC DNA]</scope>
    <source>
        <strain evidence="1 2">ATCC 30894</strain>
    </source>
</reference>
<dbReference type="RefSeq" id="XP_044558606.1">
    <property type="nucleotide sequence ID" value="XM_044711008.1"/>
</dbReference>
<dbReference type="SUPFAM" id="SSF53474">
    <property type="entry name" value="alpha/beta-Hydrolases"/>
    <property type="match status" value="1"/>
</dbReference>
<dbReference type="GO" id="GO:0008374">
    <property type="term" value="F:O-acyltransferase activity"/>
    <property type="evidence" value="ECO:0007669"/>
    <property type="project" value="InterPro"/>
</dbReference>
<dbReference type="Gene3D" id="3.40.50.1820">
    <property type="entry name" value="alpha/beta hydrolase"/>
    <property type="match status" value="1"/>
</dbReference>
<evidence type="ECO:0000313" key="2">
    <source>
        <dbReference type="Proteomes" id="UP000444721"/>
    </source>
</evidence>
<gene>
    <name evidence="1" type="ORF">FDP41_007280</name>
</gene>
<accession>A0A6A5B5B6</accession>
<dbReference type="InterPro" id="IPR003386">
    <property type="entry name" value="LACT/PDAT_acylTrfase"/>
</dbReference>
<organism evidence="1 2">
    <name type="scientific">Naegleria fowleri</name>
    <name type="common">Brain eating amoeba</name>
    <dbReference type="NCBI Taxonomy" id="5763"/>
    <lineage>
        <taxon>Eukaryota</taxon>
        <taxon>Discoba</taxon>
        <taxon>Heterolobosea</taxon>
        <taxon>Tetramitia</taxon>
        <taxon>Eutetramitia</taxon>
        <taxon>Vahlkampfiidae</taxon>
        <taxon>Naegleria</taxon>
    </lineage>
</organism>
<dbReference type="VEuPathDB" id="AmoebaDB:FDP41_007280"/>
<dbReference type="PANTHER" id="PTHR11440">
    <property type="entry name" value="LECITHIN-CHOLESTEROL ACYLTRANSFERASE-RELATED"/>
    <property type="match status" value="1"/>
</dbReference>
<dbReference type="VEuPathDB" id="AmoebaDB:NF0088780"/>
<sequence length="545" mass="61755">MALFIPTCSTSEIPSNNSIKRIPLASKSTHNNNIQMNHPLITNQRNKKSIFETMGMNPFQIMMLSSSELNSRRDDDLNVLLHIRRQDPDQNHREDDSQQSISFDTTTLTLRQYKNTKVQKSFKTISKPKLTGYPLILVGGLGGVVLMSKRENAAEPHWWCHRTTDPFQIWISMEELVPYLTEDCFMHDLSIELKEGENSTIDRKKLLRPLDPNVKIFGKDYGGVESVTHLVKEATSQSGYMIKMINLLVSNGYEIGKSLRAMPYDWRLGVVEWSTRNSTTGGDFYAFQQLIEDTFSRNGNVPVSLLGHSMGGPFVQYFLANYVSQSWKDKYISHFIPFAGAFDGAPIALPLAIAGSNYGVPTFSQTNAKKLTQSFGGPNFMIPVMSQHFDYPIFSYISPNGTRQDYYANPSSIKQLYKEAKMDKTWEIFAHEYTEYENVKFRAPNVSTHCVYGYGVKSLAHLQYSGQKPLSELVLDDILHHSEALKIDDGDGTVPLYSLAICDDFAKQQQKPVMVHRFFNVTHLTVVTDDKVLQTLLDILHTPIG</sequence>
<proteinExistence type="predicted"/>
<dbReference type="GO" id="GO:0006629">
    <property type="term" value="P:lipid metabolic process"/>
    <property type="evidence" value="ECO:0007669"/>
    <property type="project" value="InterPro"/>
</dbReference>
<dbReference type="EMBL" id="VFQX01000058">
    <property type="protein sequence ID" value="KAF0973893.1"/>
    <property type="molecule type" value="Genomic_DNA"/>
</dbReference>
<protein>
    <submittedName>
        <fullName evidence="1">Uncharacterized protein</fullName>
    </submittedName>
</protein>
<dbReference type="GeneID" id="68114498"/>
<dbReference type="Proteomes" id="UP000444721">
    <property type="component" value="Unassembled WGS sequence"/>
</dbReference>
<dbReference type="Pfam" id="PF02450">
    <property type="entry name" value="LCAT"/>
    <property type="match status" value="1"/>
</dbReference>
<dbReference type="OrthoDB" id="190846at2759"/>
<dbReference type="OMA" id="INCWIDN"/>
<evidence type="ECO:0000313" key="1">
    <source>
        <dbReference type="EMBL" id="KAF0973893.1"/>
    </source>
</evidence>
<comment type="caution">
    <text evidence="1">The sequence shown here is derived from an EMBL/GenBank/DDBJ whole genome shotgun (WGS) entry which is preliminary data.</text>
</comment>
<dbReference type="AlphaFoldDB" id="A0A6A5B5B6"/>
<dbReference type="InterPro" id="IPR029058">
    <property type="entry name" value="AB_hydrolase_fold"/>
</dbReference>